<evidence type="ECO:0000256" key="8">
    <source>
        <dbReference type="ARBA" id="ARBA00022777"/>
    </source>
</evidence>
<keyword evidence="16" id="KW-1185">Reference proteome</keyword>
<evidence type="ECO:0000256" key="9">
    <source>
        <dbReference type="ARBA" id="ARBA00022840"/>
    </source>
</evidence>
<keyword evidence="10" id="KW-0157">Chromophore</keyword>
<dbReference type="Gene3D" id="3.30.450.270">
    <property type="match status" value="1"/>
</dbReference>
<dbReference type="PRINTS" id="PR01033">
    <property type="entry name" value="PHYTOCHROME"/>
</dbReference>
<protein>
    <recommendedName>
        <fullName evidence="2">histidine kinase</fullName>
        <ecNumber evidence="2">2.7.13.3</ecNumber>
    </recommendedName>
</protein>
<dbReference type="Pfam" id="PF00072">
    <property type="entry name" value="Response_reg"/>
    <property type="match status" value="1"/>
</dbReference>
<sequence>MTAGGVDLTNCDREPIHIPGTIQPHGCLVALSGDFSAVVRHSANFAAMTGLPEPVAGQPLHEVVGPEIMHSLRNALGISADPARPGLLFAQALPSGRLVDITVHRYLDAVIVEFEPTVAGDQPIRLVRDLTDRINRLETVDQLVNTATRLVAGLLGYDRVMIYRFEQDGAGKVLSEAKRPDLESFLGQYFPASDIPRQARALYVRNTIRTISDVRYERVALLPDAAERAAPLDMSYAHLRSVSPIHCEYLQNMGVSASMSISIILDGELWGLIACHHYQPKRLTMAERVAAEMFGSFFSLKLQTLKQKRTLETANNARRSLDQFLRLAAHHQDLRQLLKDTLPEFARLMPCDGIGLWMEGSWSAVGDVPAEEVAIQLSRHQMVEERGRVWSSHALSRDLPGLQPLLGKTAGALIVPVSQVSSDHLMFFRNELVHTLNWAGNPDKSYSTGPHGDRLTPRKSFAIWKETVREQAQPWTESDLETADAARAAIVEVVLRHNELMSEERDKAEVRQRMLNEELNHRVKNVLAIIKSLVAHSNREERPLADYVDTLKGRLRALSFAHDQVVRSDGGGVLNDLMEAEVSPYRGPGNTIRISGPRLLLDSRAFSVLALVLHELATNAAKYGALSQASGRLDIGWSMNEAGDCEIEWQEWTESPLSPPARKGFGTALIERSVTYDLGGQSSLRFGRDGLRARLVVPARHVLTAPDAARLAPETRSLDPMPEEGSLAGIARVLVVEDQMLIAMDLEAMLLQEGVADVVVANSVRQAMAQLRSRRPDFAVLDINLGPETSIPVAEELHRRSVPFVFASGYGDTPLIPLSLGPVTVVPKPYEAAGLSAAILATLGRTPI</sequence>
<keyword evidence="3" id="KW-0600">Photoreceptor protein</keyword>
<dbReference type="Pfam" id="PF08446">
    <property type="entry name" value="PAS_2"/>
    <property type="match status" value="1"/>
</dbReference>
<dbReference type="InterPro" id="IPR001789">
    <property type="entry name" value="Sig_transdc_resp-reg_receiver"/>
</dbReference>
<dbReference type="SMART" id="SM00448">
    <property type="entry name" value="REC"/>
    <property type="match status" value="1"/>
</dbReference>
<dbReference type="SUPFAM" id="SSF55785">
    <property type="entry name" value="PYP-like sensor domain (PAS domain)"/>
    <property type="match status" value="1"/>
</dbReference>
<dbReference type="SUPFAM" id="SSF55781">
    <property type="entry name" value="GAF domain-like"/>
    <property type="match status" value="2"/>
</dbReference>
<dbReference type="InterPro" id="IPR011102">
    <property type="entry name" value="Sig_transdc_His_kinase_HWE"/>
</dbReference>
<dbReference type="PANTHER" id="PTHR41523">
    <property type="entry name" value="TWO-COMPONENT SYSTEM SENSOR PROTEIN"/>
    <property type="match status" value="1"/>
</dbReference>
<proteinExistence type="predicted"/>
<evidence type="ECO:0000259" key="13">
    <source>
        <dbReference type="PROSITE" id="PS50046"/>
    </source>
</evidence>
<dbReference type="PANTHER" id="PTHR41523:SF8">
    <property type="entry name" value="ETHYLENE RESPONSE SENSOR PROTEIN"/>
    <property type="match status" value="1"/>
</dbReference>
<dbReference type="RefSeq" id="WP_183365176.1">
    <property type="nucleotide sequence ID" value="NZ_JACIEZ010000002.1"/>
</dbReference>
<evidence type="ECO:0000256" key="2">
    <source>
        <dbReference type="ARBA" id="ARBA00012438"/>
    </source>
</evidence>
<organism evidence="15 16">
    <name type="scientific">Gellertiella hungarica</name>
    <dbReference type="NCBI Taxonomy" id="1572859"/>
    <lineage>
        <taxon>Bacteria</taxon>
        <taxon>Pseudomonadati</taxon>
        <taxon>Pseudomonadota</taxon>
        <taxon>Alphaproteobacteria</taxon>
        <taxon>Hyphomicrobiales</taxon>
        <taxon>Rhizobiaceae</taxon>
        <taxon>Gellertiella</taxon>
    </lineage>
</organism>
<dbReference type="PIRSF" id="PIRSF036397">
    <property type="entry name" value="Bactrphtchrm_rec"/>
    <property type="match status" value="1"/>
</dbReference>
<dbReference type="GO" id="GO:0004673">
    <property type="term" value="F:protein histidine kinase activity"/>
    <property type="evidence" value="ECO:0007669"/>
    <property type="project" value="UniProtKB-EC"/>
</dbReference>
<evidence type="ECO:0000256" key="5">
    <source>
        <dbReference type="ARBA" id="ARBA00022606"/>
    </source>
</evidence>
<keyword evidence="5" id="KW-0716">Sensory transduction</keyword>
<dbReference type="GO" id="GO:0006355">
    <property type="term" value="P:regulation of DNA-templated transcription"/>
    <property type="evidence" value="ECO:0007669"/>
    <property type="project" value="InterPro"/>
</dbReference>
<comment type="catalytic activity">
    <reaction evidence="1">
        <text>ATP + protein L-histidine = ADP + protein N-phospho-L-histidine.</text>
        <dbReference type="EC" id="2.7.13.3"/>
    </reaction>
</comment>
<evidence type="ECO:0000256" key="10">
    <source>
        <dbReference type="ARBA" id="ARBA00022991"/>
    </source>
</evidence>
<dbReference type="InterPro" id="IPR009219">
    <property type="entry name" value="Bactrphtchr_CheY"/>
</dbReference>
<dbReference type="EMBL" id="JACIEZ010000002">
    <property type="protein sequence ID" value="MBB4063952.1"/>
    <property type="molecule type" value="Genomic_DNA"/>
</dbReference>
<dbReference type="InterPro" id="IPR036890">
    <property type="entry name" value="HATPase_C_sf"/>
</dbReference>
<accession>A0A7W6NK60</accession>
<keyword evidence="7" id="KW-0547">Nucleotide-binding</keyword>
<evidence type="ECO:0000259" key="14">
    <source>
        <dbReference type="PROSITE" id="PS50110"/>
    </source>
</evidence>
<feature type="modified residue" description="4-aspartylphosphate" evidence="12">
    <location>
        <position position="782"/>
    </location>
</feature>
<dbReference type="SMART" id="SM00065">
    <property type="entry name" value="GAF"/>
    <property type="match status" value="1"/>
</dbReference>
<dbReference type="InterPro" id="IPR043150">
    <property type="entry name" value="Phytochrome_PHY_sf"/>
</dbReference>
<dbReference type="InterPro" id="IPR003018">
    <property type="entry name" value="GAF"/>
</dbReference>
<name>A0A7W6NK60_9HYPH</name>
<dbReference type="InterPro" id="IPR016132">
    <property type="entry name" value="Phyto_chromo_attachment"/>
</dbReference>
<dbReference type="AlphaFoldDB" id="A0A7W6NK60"/>
<dbReference type="GO" id="GO:0000160">
    <property type="term" value="P:phosphorelay signal transduction system"/>
    <property type="evidence" value="ECO:0007669"/>
    <property type="project" value="InterPro"/>
</dbReference>
<evidence type="ECO:0000256" key="3">
    <source>
        <dbReference type="ARBA" id="ARBA00022543"/>
    </source>
</evidence>
<dbReference type="Gene3D" id="3.30.565.10">
    <property type="entry name" value="Histidine kinase-like ATPase, C-terminal domain"/>
    <property type="match status" value="1"/>
</dbReference>
<evidence type="ECO:0000313" key="15">
    <source>
        <dbReference type="EMBL" id="MBB4063952.1"/>
    </source>
</evidence>
<dbReference type="PROSITE" id="PS50110">
    <property type="entry name" value="RESPONSE_REGULATORY"/>
    <property type="match status" value="1"/>
</dbReference>
<evidence type="ECO:0000256" key="7">
    <source>
        <dbReference type="ARBA" id="ARBA00022741"/>
    </source>
</evidence>
<dbReference type="Gene3D" id="3.30.450.40">
    <property type="match status" value="1"/>
</dbReference>
<dbReference type="Pfam" id="PF07536">
    <property type="entry name" value="HWE_HK"/>
    <property type="match status" value="1"/>
</dbReference>
<keyword evidence="6" id="KW-0808">Transferase</keyword>
<evidence type="ECO:0000256" key="6">
    <source>
        <dbReference type="ARBA" id="ARBA00022679"/>
    </source>
</evidence>
<dbReference type="GO" id="GO:0009584">
    <property type="term" value="P:detection of visible light"/>
    <property type="evidence" value="ECO:0007669"/>
    <property type="project" value="InterPro"/>
</dbReference>
<dbReference type="InterPro" id="IPR013515">
    <property type="entry name" value="Phytochrome_cen-reg"/>
</dbReference>
<dbReference type="PROSITE" id="PS50046">
    <property type="entry name" value="PHYTOCHROME_2"/>
    <property type="match status" value="1"/>
</dbReference>
<keyword evidence="9" id="KW-0067">ATP-binding</keyword>
<keyword evidence="8 15" id="KW-0418">Kinase</keyword>
<dbReference type="InterPro" id="IPR035965">
    <property type="entry name" value="PAS-like_dom_sf"/>
</dbReference>
<dbReference type="Gene3D" id="3.40.50.2300">
    <property type="match status" value="1"/>
</dbReference>
<evidence type="ECO:0000256" key="11">
    <source>
        <dbReference type="ARBA" id="ARBA00023170"/>
    </source>
</evidence>
<dbReference type="GO" id="GO:0009881">
    <property type="term" value="F:photoreceptor activity"/>
    <property type="evidence" value="ECO:0007669"/>
    <property type="project" value="UniProtKB-KW"/>
</dbReference>
<keyword evidence="4 12" id="KW-0597">Phosphoprotein</keyword>
<dbReference type="InterPro" id="IPR029016">
    <property type="entry name" value="GAF-like_dom_sf"/>
</dbReference>
<feature type="domain" description="Phytochrome chromophore attachment site" evidence="13">
    <location>
        <begin position="139"/>
        <end position="300"/>
    </location>
</feature>
<dbReference type="Gene3D" id="3.30.450.20">
    <property type="entry name" value="PAS domain"/>
    <property type="match status" value="1"/>
</dbReference>
<dbReference type="SUPFAM" id="SSF52172">
    <property type="entry name" value="CheY-like"/>
    <property type="match status" value="1"/>
</dbReference>
<gene>
    <name evidence="15" type="ORF">GGR23_001129</name>
</gene>
<dbReference type="InterPro" id="IPR001294">
    <property type="entry name" value="Phytochrome"/>
</dbReference>
<evidence type="ECO:0000256" key="4">
    <source>
        <dbReference type="ARBA" id="ARBA00022553"/>
    </source>
</evidence>
<evidence type="ECO:0000313" key="16">
    <source>
        <dbReference type="Proteomes" id="UP000528286"/>
    </source>
</evidence>
<evidence type="ECO:0000256" key="1">
    <source>
        <dbReference type="ARBA" id="ARBA00000085"/>
    </source>
</evidence>
<dbReference type="EC" id="2.7.13.3" evidence="2"/>
<feature type="domain" description="Response regulatory" evidence="14">
    <location>
        <begin position="732"/>
        <end position="843"/>
    </location>
</feature>
<dbReference type="SMART" id="SM00911">
    <property type="entry name" value="HWE_HK"/>
    <property type="match status" value="1"/>
</dbReference>
<dbReference type="Pfam" id="PF01590">
    <property type="entry name" value="GAF"/>
    <property type="match status" value="1"/>
</dbReference>
<dbReference type="Proteomes" id="UP000528286">
    <property type="component" value="Unassembled WGS sequence"/>
</dbReference>
<dbReference type="InterPro" id="IPR011006">
    <property type="entry name" value="CheY-like_superfamily"/>
</dbReference>
<dbReference type="GO" id="GO:0005524">
    <property type="term" value="F:ATP binding"/>
    <property type="evidence" value="ECO:0007669"/>
    <property type="project" value="UniProtKB-KW"/>
</dbReference>
<keyword evidence="11" id="KW-0675">Receptor</keyword>
<dbReference type="Pfam" id="PF00360">
    <property type="entry name" value="PHY"/>
    <property type="match status" value="1"/>
</dbReference>
<reference evidence="15 16" key="1">
    <citation type="submission" date="2020-08" db="EMBL/GenBank/DDBJ databases">
        <title>Genomic Encyclopedia of Type Strains, Phase IV (KMG-IV): sequencing the most valuable type-strain genomes for metagenomic binning, comparative biology and taxonomic classification.</title>
        <authorList>
            <person name="Goeker M."/>
        </authorList>
    </citation>
    <scope>NUCLEOTIDE SEQUENCE [LARGE SCALE GENOMIC DNA]</scope>
    <source>
        <strain evidence="15 16">DSM 29853</strain>
    </source>
</reference>
<dbReference type="InterPro" id="IPR013654">
    <property type="entry name" value="PAS_2"/>
</dbReference>
<comment type="caution">
    <text evidence="15">The sequence shown here is derived from an EMBL/GenBank/DDBJ whole genome shotgun (WGS) entry which is preliminary data.</text>
</comment>
<evidence type="ECO:0000256" key="12">
    <source>
        <dbReference type="PROSITE-ProRule" id="PRU00169"/>
    </source>
</evidence>